<gene>
    <name evidence="7" type="ORF">SORBI_3009G170550</name>
</gene>
<feature type="compositionally biased region" description="Basic residues" evidence="5">
    <location>
        <begin position="627"/>
        <end position="639"/>
    </location>
</feature>
<dbReference type="Gramene" id="OQU78172">
    <property type="protein sequence ID" value="OQU78172"/>
    <property type="gene ID" value="SORBI_3009G170550"/>
</dbReference>
<feature type="domain" description="SWIM-type" evidence="6">
    <location>
        <begin position="449"/>
        <end position="487"/>
    </location>
</feature>
<evidence type="ECO:0000256" key="4">
    <source>
        <dbReference type="PROSITE-ProRule" id="PRU00325"/>
    </source>
</evidence>
<dbReference type="GO" id="GO:0008270">
    <property type="term" value="F:zinc ion binding"/>
    <property type="evidence" value="ECO:0007669"/>
    <property type="project" value="UniProtKB-KW"/>
</dbReference>
<reference evidence="7 8" key="1">
    <citation type="journal article" date="2009" name="Nature">
        <title>The Sorghum bicolor genome and the diversification of grasses.</title>
        <authorList>
            <person name="Paterson A.H."/>
            <person name="Bowers J.E."/>
            <person name="Bruggmann R."/>
            <person name="Dubchak I."/>
            <person name="Grimwood J."/>
            <person name="Gundlach H."/>
            <person name="Haberer G."/>
            <person name="Hellsten U."/>
            <person name="Mitros T."/>
            <person name="Poliakov A."/>
            <person name="Schmutz J."/>
            <person name="Spannagl M."/>
            <person name="Tang H."/>
            <person name="Wang X."/>
            <person name="Wicker T."/>
            <person name="Bharti A.K."/>
            <person name="Chapman J."/>
            <person name="Feltus F.A."/>
            <person name="Gowik U."/>
            <person name="Grigoriev I.V."/>
            <person name="Lyons E."/>
            <person name="Maher C.A."/>
            <person name="Martis M."/>
            <person name="Narechania A."/>
            <person name="Otillar R.P."/>
            <person name="Penning B.W."/>
            <person name="Salamov A.A."/>
            <person name="Wang Y."/>
            <person name="Zhang L."/>
            <person name="Carpita N.C."/>
            <person name="Freeling M."/>
            <person name="Gingle A.R."/>
            <person name="Hash C.T."/>
            <person name="Keller B."/>
            <person name="Klein P."/>
            <person name="Kresovich S."/>
            <person name="McCann M.C."/>
            <person name="Ming R."/>
            <person name="Peterson D.G."/>
            <person name="Mehboob-ur-Rahman"/>
            <person name="Ware D."/>
            <person name="Westhoff P."/>
            <person name="Mayer K.F."/>
            <person name="Messing J."/>
            <person name="Rokhsar D.S."/>
        </authorList>
    </citation>
    <scope>NUCLEOTIDE SEQUENCE [LARGE SCALE GENOMIC DNA]</scope>
    <source>
        <strain evidence="8">cv. BTx623</strain>
    </source>
</reference>
<proteinExistence type="predicted"/>
<keyword evidence="2 4" id="KW-0863">Zinc-finger</keyword>
<protein>
    <recommendedName>
        <fullName evidence="6">SWIM-type domain-containing protein</fullName>
    </recommendedName>
</protein>
<dbReference type="AlphaFoldDB" id="A0A1Z5R331"/>
<dbReference type="PANTHER" id="PTHR47718">
    <property type="entry name" value="OS01G0519700 PROTEIN"/>
    <property type="match status" value="1"/>
</dbReference>
<dbReference type="PROSITE" id="PS50966">
    <property type="entry name" value="ZF_SWIM"/>
    <property type="match status" value="1"/>
</dbReference>
<accession>A0A1Z5R331</accession>
<name>A0A1Z5R331_SORBI</name>
<dbReference type="InterPro" id="IPR018289">
    <property type="entry name" value="MULE_transposase_dom"/>
</dbReference>
<dbReference type="EMBL" id="CM000768">
    <property type="protein sequence ID" value="OQU78172.1"/>
    <property type="molecule type" value="Genomic_DNA"/>
</dbReference>
<dbReference type="Proteomes" id="UP000000768">
    <property type="component" value="Chromosome 9"/>
</dbReference>
<evidence type="ECO:0000259" key="6">
    <source>
        <dbReference type="PROSITE" id="PS50966"/>
    </source>
</evidence>
<dbReference type="STRING" id="4558.A0A1Z5R331"/>
<keyword evidence="3" id="KW-0862">Zinc</keyword>
<dbReference type="SMART" id="SM00575">
    <property type="entry name" value="ZnF_PMZ"/>
    <property type="match status" value="1"/>
</dbReference>
<sequence length="664" mass="77981">MKGKKRKTNIAEKTDCQCVMVIKEDANIWKIIRLDLDHNHELYPGQSNQQFSGHKYMTDMEKSLIRTLNDNNIATRQMISIISYLRGGPTALPVKKKDISNFRTKINREIKGTDMTKVLDNFRKKKSEDPTFFYKFELDDENRMKNIFWRDGSSLKYYADFGDCVSFDTTYMTNRYRLPFAPFVGITGHAQTCIFGCAFLKDETIATFKWLFETFLESMGGKHPQTIITDQDKAMKTAIEEVMPNTRHRNCLFHIKTKCYSKNIKVFAANDGLYEEFEDIVNNSVTEEEFENLWREMIRERGLENNKYLTKMWETRKRFIPVYYKNDFFPFIQSTSRSEATNARFKQNVGPTYSINSFVAEYDRIVDSIERAENLEDHYSNQKRPKELLYGYTFEKQAQELYNRNIYKKFQIQLQATSTLTYKEIEEGKQFEVWQRSNQVYKAQRIRRYIVLTNLTQGNEDFSCICAKFSKDGILCSHILKIMIEKEISAIPDKYIIDRWRKKDMRLIRKRVEETTIATNSLLRFNVLSRKSAAMNSKAAKTEEATDYLVAEMERINLHLDKLLAPKSIGETQSEPIADEQVQTQGLKAYEDNYTQNQLEDPERIQNKGRPEKPKRMKAVIEEAKEKAKKKENKKKKKQTTNENSGTIYNSNSISLLTYCNLNI</sequence>
<evidence type="ECO:0000256" key="2">
    <source>
        <dbReference type="ARBA" id="ARBA00022771"/>
    </source>
</evidence>
<dbReference type="PANTHER" id="PTHR47718:SF5">
    <property type="entry name" value="PROTEIN FAR1-RELATED SEQUENCE 8-LIKE"/>
    <property type="match status" value="1"/>
</dbReference>
<dbReference type="Pfam" id="PF10551">
    <property type="entry name" value="MULE"/>
    <property type="match status" value="1"/>
</dbReference>
<dbReference type="InterPro" id="IPR006564">
    <property type="entry name" value="Znf_PMZ"/>
</dbReference>
<dbReference type="eggNOG" id="ENOG502QR4C">
    <property type="taxonomic scope" value="Eukaryota"/>
</dbReference>
<feature type="region of interest" description="Disordered" evidence="5">
    <location>
        <begin position="594"/>
        <end position="648"/>
    </location>
</feature>
<evidence type="ECO:0000313" key="8">
    <source>
        <dbReference type="Proteomes" id="UP000000768"/>
    </source>
</evidence>
<dbReference type="InParanoid" id="A0A1Z5R331"/>
<organism evidence="7 8">
    <name type="scientific">Sorghum bicolor</name>
    <name type="common">Sorghum</name>
    <name type="synonym">Sorghum vulgare</name>
    <dbReference type="NCBI Taxonomy" id="4558"/>
    <lineage>
        <taxon>Eukaryota</taxon>
        <taxon>Viridiplantae</taxon>
        <taxon>Streptophyta</taxon>
        <taxon>Embryophyta</taxon>
        <taxon>Tracheophyta</taxon>
        <taxon>Spermatophyta</taxon>
        <taxon>Magnoliopsida</taxon>
        <taxon>Liliopsida</taxon>
        <taxon>Poales</taxon>
        <taxon>Poaceae</taxon>
        <taxon>PACMAD clade</taxon>
        <taxon>Panicoideae</taxon>
        <taxon>Andropogonodae</taxon>
        <taxon>Andropogoneae</taxon>
        <taxon>Sorghinae</taxon>
        <taxon>Sorghum</taxon>
    </lineage>
</organism>
<dbReference type="InterPro" id="IPR007527">
    <property type="entry name" value="Znf_SWIM"/>
</dbReference>
<evidence type="ECO:0000256" key="3">
    <source>
        <dbReference type="ARBA" id="ARBA00022833"/>
    </source>
</evidence>
<keyword evidence="1" id="KW-0479">Metal-binding</keyword>
<evidence type="ECO:0000256" key="5">
    <source>
        <dbReference type="SAM" id="MobiDB-lite"/>
    </source>
</evidence>
<keyword evidence="8" id="KW-1185">Reference proteome</keyword>
<feature type="compositionally biased region" description="Basic and acidic residues" evidence="5">
    <location>
        <begin position="601"/>
        <end position="626"/>
    </location>
</feature>
<reference evidence="8" key="2">
    <citation type="journal article" date="2018" name="Plant J.">
        <title>The Sorghum bicolor reference genome: improved assembly, gene annotations, a transcriptome atlas, and signatures of genome organization.</title>
        <authorList>
            <person name="McCormick R.F."/>
            <person name="Truong S.K."/>
            <person name="Sreedasyam A."/>
            <person name="Jenkins J."/>
            <person name="Shu S."/>
            <person name="Sims D."/>
            <person name="Kennedy M."/>
            <person name="Amirebrahimi M."/>
            <person name="Weers B.D."/>
            <person name="McKinley B."/>
            <person name="Mattison A."/>
            <person name="Morishige D.T."/>
            <person name="Grimwood J."/>
            <person name="Schmutz J."/>
            <person name="Mullet J.E."/>
        </authorList>
    </citation>
    <scope>NUCLEOTIDE SEQUENCE [LARGE SCALE GENOMIC DNA]</scope>
    <source>
        <strain evidence="8">cv. BTx623</strain>
    </source>
</reference>
<evidence type="ECO:0000313" key="7">
    <source>
        <dbReference type="EMBL" id="OQU78172.1"/>
    </source>
</evidence>
<dbReference type="OMA" id="VPHICHR"/>
<evidence type="ECO:0000256" key="1">
    <source>
        <dbReference type="ARBA" id="ARBA00022723"/>
    </source>
</evidence>